<feature type="domain" description="MobA-like NTP transferase" evidence="1">
    <location>
        <begin position="20"/>
        <end position="180"/>
    </location>
</feature>
<dbReference type="Pfam" id="PF12804">
    <property type="entry name" value="NTP_transf_3"/>
    <property type="match status" value="1"/>
</dbReference>
<dbReference type="InterPro" id="IPR025877">
    <property type="entry name" value="MobA-like_NTP_Trfase"/>
</dbReference>
<keyword evidence="2" id="KW-0548">Nucleotidyltransferase</keyword>
<evidence type="ECO:0000313" key="3">
    <source>
        <dbReference type="Proteomes" id="UP000249115"/>
    </source>
</evidence>
<dbReference type="PANTHER" id="PTHR43777:SF1">
    <property type="entry name" value="MOLYBDENUM COFACTOR CYTIDYLYLTRANSFERASE"/>
    <property type="match status" value="1"/>
</dbReference>
<reference evidence="2 3" key="1">
    <citation type="submission" date="2018-06" db="EMBL/GenBank/DDBJ databases">
        <title>Genomic Encyclopedia of Archaeal and Bacterial Type Strains, Phase II (KMG-II): from individual species to whole genera.</title>
        <authorList>
            <person name="Goeker M."/>
        </authorList>
    </citation>
    <scope>NUCLEOTIDE SEQUENCE [LARGE SCALE GENOMIC DNA]</scope>
    <source>
        <strain evidence="2 3">DSM 22686</strain>
    </source>
</reference>
<sequence length="207" mass="23001">MPNSIDRLKNNYTYMTTGIIILAAGESSRLGYPKQIAKYKEKTLLQLAIDAANDCKADKRVLVLGANRDEIKKTFPGASIPNIPNPYFEKGMSSSIKVGLEYMLKFDKPDQVIIMLCDQPFVDAKILNKLIATQKKEGKGIIACEYSKTIGVPILFGAAYYKELMELTGDEGAKQLALDHEDDMVSVSFPKGKVDIDTEEDLRDLNL</sequence>
<dbReference type="GO" id="GO:0016779">
    <property type="term" value="F:nucleotidyltransferase activity"/>
    <property type="evidence" value="ECO:0007669"/>
    <property type="project" value="UniProtKB-KW"/>
</dbReference>
<evidence type="ECO:0000259" key="1">
    <source>
        <dbReference type="Pfam" id="PF12804"/>
    </source>
</evidence>
<dbReference type="PANTHER" id="PTHR43777">
    <property type="entry name" value="MOLYBDENUM COFACTOR CYTIDYLYLTRANSFERASE"/>
    <property type="match status" value="1"/>
</dbReference>
<evidence type="ECO:0000313" key="2">
    <source>
        <dbReference type="EMBL" id="PZX56921.1"/>
    </source>
</evidence>
<dbReference type="EMBL" id="QKZU01000007">
    <property type="protein sequence ID" value="PZX56921.1"/>
    <property type="molecule type" value="Genomic_DNA"/>
</dbReference>
<accession>A0A2W7RA30</accession>
<dbReference type="RefSeq" id="WP_205635725.1">
    <property type="nucleotide sequence ID" value="NZ_MSSV01000008.1"/>
</dbReference>
<organism evidence="2 3">
    <name type="scientific">Algoriphagus ratkowskyi</name>
    <dbReference type="NCBI Taxonomy" id="57028"/>
    <lineage>
        <taxon>Bacteria</taxon>
        <taxon>Pseudomonadati</taxon>
        <taxon>Bacteroidota</taxon>
        <taxon>Cytophagia</taxon>
        <taxon>Cytophagales</taxon>
        <taxon>Cyclobacteriaceae</taxon>
        <taxon>Algoriphagus</taxon>
    </lineage>
</organism>
<dbReference type="CDD" id="cd04182">
    <property type="entry name" value="GT_2_like_f"/>
    <property type="match status" value="1"/>
</dbReference>
<dbReference type="Gene3D" id="3.90.550.10">
    <property type="entry name" value="Spore Coat Polysaccharide Biosynthesis Protein SpsA, Chain A"/>
    <property type="match status" value="1"/>
</dbReference>
<comment type="caution">
    <text evidence="2">The sequence shown here is derived from an EMBL/GenBank/DDBJ whole genome shotgun (WGS) entry which is preliminary data.</text>
</comment>
<name>A0A2W7RA30_9BACT</name>
<proteinExistence type="predicted"/>
<dbReference type="SUPFAM" id="SSF53448">
    <property type="entry name" value="Nucleotide-diphospho-sugar transferases"/>
    <property type="match status" value="1"/>
</dbReference>
<dbReference type="InterPro" id="IPR029044">
    <property type="entry name" value="Nucleotide-diphossugar_trans"/>
</dbReference>
<dbReference type="Proteomes" id="UP000249115">
    <property type="component" value="Unassembled WGS sequence"/>
</dbReference>
<protein>
    <submittedName>
        <fullName evidence="2">Molybdenum cofactor cytidylyltransferase</fullName>
    </submittedName>
</protein>
<dbReference type="AlphaFoldDB" id="A0A2W7RA30"/>
<keyword evidence="2" id="KW-0808">Transferase</keyword>
<gene>
    <name evidence="2" type="ORF">LV84_02050</name>
</gene>